<gene>
    <name evidence="1" type="ORF">NF27_EY01370</name>
</gene>
<dbReference type="RefSeq" id="WP_039457127.1">
    <property type="nucleotide sequence ID" value="NZ_JSWE01000124.1"/>
</dbReference>
<keyword evidence="2" id="KW-1185">Reference proteome</keyword>
<name>A0A0C1MYP4_9RICK</name>
<accession>A0A0C1MYP4</accession>
<evidence type="ECO:0000313" key="2">
    <source>
        <dbReference type="Proteomes" id="UP000031258"/>
    </source>
</evidence>
<sequence>MHIIRSNPFWSEDNVMNMLLRHDNWNNATHTPLNLSYKVNVPHIGQPIKTYSDLEALMHIMSDIFGIEIRSTGPLGEYDIETKQGTFLTSNDWKYFDIIKKVKDNSAYDTPKSSIKLAELGITKDQINSAFEGVKFASDIDIGKFSFIHERIEAAKNSEPIDSYKSFLNSSQEFDTSLKVIKYVVSNLFKLWKRYADINIQPTNNNGKIKIDVRLLKSEDENNYFTVYSGPQYEYTEWNNGKTTYFRGELSLSIKGPDLSTHSISMNDLPADAFIELHHGIAHAFLDHPVDNFWITRLIACYLTAAGRILNTAAGKILLFHHSLIIRLVYACLCSVIYHV</sequence>
<dbReference type="EMBL" id="JSWE01000124">
    <property type="protein sequence ID" value="KIE05041.1"/>
    <property type="molecule type" value="Genomic_DNA"/>
</dbReference>
<organism evidence="1 2">
    <name type="scientific">Candidatus Jidaibacter acanthamoebae</name>
    <dbReference type="NCBI Taxonomy" id="86105"/>
    <lineage>
        <taxon>Bacteria</taxon>
        <taxon>Pseudomonadati</taxon>
        <taxon>Pseudomonadota</taxon>
        <taxon>Alphaproteobacteria</taxon>
        <taxon>Rickettsiales</taxon>
        <taxon>Candidatus Midichloriaceae</taxon>
        <taxon>Candidatus Jidaibacter</taxon>
    </lineage>
</organism>
<evidence type="ECO:0000313" key="1">
    <source>
        <dbReference type="EMBL" id="KIE05041.1"/>
    </source>
</evidence>
<dbReference type="AlphaFoldDB" id="A0A0C1MYP4"/>
<comment type="caution">
    <text evidence="1">The sequence shown here is derived from an EMBL/GenBank/DDBJ whole genome shotgun (WGS) entry which is preliminary data.</text>
</comment>
<proteinExistence type="predicted"/>
<protein>
    <submittedName>
        <fullName evidence="1">Uncharacterized protein</fullName>
    </submittedName>
</protein>
<dbReference type="Proteomes" id="UP000031258">
    <property type="component" value="Unassembled WGS sequence"/>
</dbReference>
<dbReference type="STRING" id="86105.NF27_EY01370"/>
<reference evidence="1 2" key="1">
    <citation type="submission" date="2014-11" db="EMBL/GenBank/DDBJ databases">
        <title>A Rickettsiales Symbiont of Amoebae With Ancient Features.</title>
        <authorList>
            <person name="Schulz F."/>
            <person name="Martijn J."/>
            <person name="Wascher F."/>
            <person name="Kostanjsek R."/>
            <person name="Ettema T.J."/>
            <person name="Horn M."/>
        </authorList>
    </citation>
    <scope>NUCLEOTIDE SEQUENCE [LARGE SCALE GENOMIC DNA]</scope>
    <source>
        <strain evidence="1 2">UWC36</strain>
    </source>
</reference>